<gene>
    <name evidence="1" type="ORF">TELCIR_13104</name>
</gene>
<dbReference type="InterPro" id="IPR038898">
    <property type="entry name" value="BROX"/>
</dbReference>
<protein>
    <submittedName>
        <fullName evidence="1">Uncharacterized protein</fullName>
    </submittedName>
</protein>
<keyword evidence="2" id="KW-1185">Reference proteome</keyword>
<dbReference type="EMBL" id="KZ349167">
    <property type="protein sequence ID" value="PIO65237.1"/>
    <property type="molecule type" value="Genomic_DNA"/>
</dbReference>
<dbReference type="PANTHER" id="PTHR23032:SF13">
    <property type="entry name" value="BRO1 DOMAIN-CONTAINING PROTEIN BROX"/>
    <property type="match status" value="1"/>
</dbReference>
<proteinExistence type="predicted"/>
<dbReference type="Gene3D" id="1.25.40.280">
    <property type="entry name" value="alix/aip1 like domains"/>
    <property type="match status" value="1"/>
</dbReference>
<dbReference type="InterPro" id="IPR038499">
    <property type="entry name" value="BRO1_sf"/>
</dbReference>
<name>A0A2G9U4R2_TELCI</name>
<feature type="non-terminal residue" evidence="1">
    <location>
        <position position="1"/>
    </location>
</feature>
<sequence>ELRLRREKLLDHFKNAGNDLSEVDKDFNDYLRLFAGFLVQIDKNATAAGDDPTKGISKLAPVQRYQWGHSMLGTLATACKEGVAEYEIACDFATKYSTAPGPGTRIKPLEHLFFRNVKPLLIRHLEKAQRENGFIYHQPVPDECPQLDSDPNYGVAKAEPFLYPAPADCWTPAVYASFDIGKATMPDFSKIKKGKSDLKPIYT</sequence>
<dbReference type="Proteomes" id="UP000230423">
    <property type="component" value="Unassembled WGS sequence"/>
</dbReference>
<evidence type="ECO:0000313" key="2">
    <source>
        <dbReference type="Proteomes" id="UP000230423"/>
    </source>
</evidence>
<dbReference type="OrthoDB" id="10266451at2759"/>
<organism evidence="1 2">
    <name type="scientific">Teladorsagia circumcincta</name>
    <name type="common">Brown stomach worm</name>
    <name type="synonym">Ostertagia circumcincta</name>
    <dbReference type="NCBI Taxonomy" id="45464"/>
    <lineage>
        <taxon>Eukaryota</taxon>
        <taxon>Metazoa</taxon>
        <taxon>Ecdysozoa</taxon>
        <taxon>Nematoda</taxon>
        <taxon>Chromadorea</taxon>
        <taxon>Rhabditida</taxon>
        <taxon>Rhabditina</taxon>
        <taxon>Rhabditomorpha</taxon>
        <taxon>Strongyloidea</taxon>
        <taxon>Trichostrongylidae</taxon>
        <taxon>Teladorsagia</taxon>
    </lineage>
</organism>
<dbReference type="AlphaFoldDB" id="A0A2G9U4R2"/>
<accession>A0A2G9U4R2</accession>
<evidence type="ECO:0000313" key="1">
    <source>
        <dbReference type="EMBL" id="PIO65237.1"/>
    </source>
</evidence>
<dbReference type="PANTHER" id="PTHR23032">
    <property type="entry name" value="BRO1 DOMAIN-CONTAINING PROTEIN BROX"/>
    <property type="match status" value="1"/>
</dbReference>
<reference evidence="1 2" key="1">
    <citation type="submission" date="2015-09" db="EMBL/GenBank/DDBJ databases">
        <title>Draft genome of the parasitic nematode Teladorsagia circumcincta isolate WARC Sus (inbred).</title>
        <authorList>
            <person name="Mitreva M."/>
        </authorList>
    </citation>
    <scope>NUCLEOTIDE SEQUENCE [LARGE SCALE GENOMIC DNA]</scope>
    <source>
        <strain evidence="1 2">S</strain>
    </source>
</reference>